<organism evidence="7">
    <name type="scientific">Neobacillus citreus</name>
    <dbReference type="NCBI Taxonomy" id="2833578"/>
    <lineage>
        <taxon>Bacteria</taxon>
        <taxon>Bacillati</taxon>
        <taxon>Bacillota</taxon>
        <taxon>Bacilli</taxon>
        <taxon>Bacillales</taxon>
        <taxon>Bacillaceae</taxon>
        <taxon>Neobacillus</taxon>
    </lineage>
</organism>
<dbReference type="InterPro" id="IPR001123">
    <property type="entry name" value="LeuE-type"/>
</dbReference>
<protein>
    <submittedName>
        <fullName evidence="7">LysE family translocator</fullName>
    </submittedName>
</protein>
<dbReference type="AlphaFoldDB" id="A0A942YA43"/>
<dbReference type="PANTHER" id="PTHR30086">
    <property type="entry name" value="ARGININE EXPORTER PROTEIN ARGO"/>
    <property type="match status" value="1"/>
</dbReference>
<keyword evidence="9" id="KW-1185">Reference proteome</keyword>
<dbReference type="RefSeq" id="WP_213144069.1">
    <property type="nucleotide sequence ID" value="NZ_JAGYPE020000088.1"/>
</dbReference>
<feature type="transmembrane region" description="Helical" evidence="6">
    <location>
        <begin position="185"/>
        <end position="203"/>
    </location>
</feature>
<evidence type="ECO:0000256" key="1">
    <source>
        <dbReference type="ARBA" id="ARBA00004651"/>
    </source>
</evidence>
<evidence type="ECO:0000313" key="9">
    <source>
        <dbReference type="Proteomes" id="UP000677265"/>
    </source>
</evidence>
<dbReference type="EMBL" id="JAGYPE010000004">
    <property type="protein sequence ID" value="MBS4184162.1"/>
    <property type="molecule type" value="Genomic_DNA"/>
</dbReference>
<feature type="transmembrane region" description="Helical" evidence="6">
    <location>
        <begin position="142"/>
        <end position="165"/>
    </location>
</feature>
<evidence type="ECO:0000256" key="2">
    <source>
        <dbReference type="ARBA" id="ARBA00022475"/>
    </source>
</evidence>
<evidence type="ECO:0000256" key="6">
    <source>
        <dbReference type="SAM" id="Phobius"/>
    </source>
</evidence>
<evidence type="ECO:0000313" key="7">
    <source>
        <dbReference type="EMBL" id="MBS4184162.1"/>
    </source>
</evidence>
<name>A0A942YA43_9BACI</name>
<reference evidence="7" key="1">
    <citation type="submission" date="2021-05" db="EMBL/GenBank/DDBJ databases">
        <title>Novel Bacillus species.</title>
        <authorList>
            <person name="Liu G."/>
        </authorList>
    </citation>
    <scope>NUCLEOTIDE SEQUENCE</scope>
    <source>
        <strain evidence="7 9">FJAT-50051</strain>
    </source>
</reference>
<comment type="subcellular location">
    <subcellularLocation>
        <location evidence="1">Cell membrane</location>
        <topology evidence="1">Multi-pass membrane protein</topology>
    </subcellularLocation>
</comment>
<dbReference type="Proteomes" id="UP000677265">
    <property type="component" value="Unassembled WGS sequence"/>
</dbReference>
<evidence type="ECO:0000313" key="8">
    <source>
        <dbReference type="EMBL" id="MCH6269267.1"/>
    </source>
</evidence>
<dbReference type="EMBL" id="JAGYPE020000088">
    <property type="protein sequence ID" value="MCH6269267.1"/>
    <property type="molecule type" value="Genomic_DNA"/>
</dbReference>
<evidence type="ECO:0000256" key="4">
    <source>
        <dbReference type="ARBA" id="ARBA00022989"/>
    </source>
</evidence>
<dbReference type="PANTHER" id="PTHR30086:SF20">
    <property type="entry name" value="ARGININE EXPORTER PROTEIN ARGO-RELATED"/>
    <property type="match status" value="1"/>
</dbReference>
<evidence type="ECO:0000256" key="3">
    <source>
        <dbReference type="ARBA" id="ARBA00022692"/>
    </source>
</evidence>
<sequence length="207" mass="22209">MLSFILVVLILFLIPGPAVLLTVTQTANGGRKSGIITGVGIAVGDLIHTVAAVLGLSAILMTSALAFEIVKYLGAAYLIFIGIKSFLEKAKSQTEAVAVANPSSAVTSFRQALFIELLNPKTALFFLAFLPQFVHHNGTPVVLQLLTLGLTFVLMSILYTTLLAFLTSSIGKRLFSNRNSRFARWQGKVVGTIYIGLGLQLVLQSQK</sequence>
<keyword evidence="4 6" id="KW-1133">Transmembrane helix</keyword>
<dbReference type="GO" id="GO:0005886">
    <property type="term" value="C:plasma membrane"/>
    <property type="evidence" value="ECO:0007669"/>
    <property type="project" value="UniProtKB-SubCell"/>
</dbReference>
<dbReference type="Pfam" id="PF01810">
    <property type="entry name" value="LysE"/>
    <property type="match status" value="1"/>
</dbReference>
<keyword evidence="3 6" id="KW-0812">Transmembrane</keyword>
<comment type="caution">
    <text evidence="7">The sequence shown here is derived from an EMBL/GenBank/DDBJ whole genome shotgun (WGS) entry which is preliminary data.</text>
</comment>
<keyword evidence="2" id="KW-1003">Cell membrane</keyword>
<evidence type="ECO:0000256" key="5">
    <source>
        <dbReference type="ARBA" id="ARBA00023136"/>
    </source>
</evidence>
<gene>
    <name evidence="8" type="ORF">KHB02_027435</name>
    <name evidence="7" type="ORF">KHB02_22465</name>
</gene>
<dbReference type="GO" id="GO:0015171">
    <property type="term" value="F:amino acid transmembrane transporter activity"/>
    <property type="evidence" value="ECO:0007669"/>
    <property type="project" value="TreeGrafter"/>
</dbReference>
<keyword evidence="5 6" id="KW-0472">Membrane</keyword>
<accession>A0A942YA43</accession>
<proteinExistence type="predicted"/>
<dbReference type="PIRSF" id="PIRSF006324">
    <property type="entry name" value="LeuE"/>
    <property type="match status" value="1"/>
</dbReference>
<feature type="transmembrane region" description="Helical" evidence="6">
    <location>
        <begin position="112"/>
        <end position="130"/>
    </location>
</feature>